<gene>
    <name evidence="5" type="ORF">DFQ59_102640</name>
</gene>
<comment type="caution">
    <text evidence="5">The sequence shown here is derived from an EMBL/GenBank/DDBJ whole genome shotgun (WGS) entry which is preliminary data.</text>
</comment>
<comment type="similarity">
    <text evidence="1">Belongs to the metallo-dependent hydrolases superfamily. CpsB/CapC family.</text>
</comment>
<keyword evidence="3" id="KW-0378">Hydrolase</keyword>
<name>A0A369CGB0_9GAMM</name>
<dbReference type="GO" id="GO:0004725">
    <property type="term" value="F:protein tyrosine phosphatase activity"/>
    <property type="evidence" value="ECO:0007669"/>
    <property type="project" value="UniProtKB-EC"/>
</dbReference>
<dbReference type="OrthoDB" id="9788539at2"/>
<organism evidence="5 6">
    <name type="scientific">Thioalbus denitrificans</name>
    <dbReference type="NCBI Taxonomy" id="547122"/>
    <lineage>
        <taxon>Bacteria</taxon>
        <taxon>Pseudomonadati</taxon>
        <taxon>Pseudomonadota</taxon>
        <taxon>Gammaproteobacteria</taxon>
        <taxon>Chromatiales</taxon>
        <taxon>Ectothiorhodospiraceae</taxon>
        <taxon>Thioalbus</taxon>
    </lineage>
</organism>
<dbReference type="EMBL" id="QPJY01000002">
    <property type="protein sequence ID" value="RCX32278.1"/>
    <property type="molecule type" value="Genomic_DNA"/>
</dbReference>
<dbReference type="PIRSF" id="PIRSF016557">
    <property type="entry name" value="Caps_synth_CpsB"/>
    <property type="match status" value="1"/>
</dbReference>
<evidence type="ECO:0000256" key="3">
    <source>
        <dbReference type="ARBA" id="ARBA00022801"/>
    </source>
</evidence>
<dbReference type="Gene3D" id="3.20.20.140">
    <property type="entry name" value="Metal-dependent hydrolases"/>
    <property type="match status" value="1"/>
</dbReference>
<dbReference type="GO" id="GO:0030145">
    <property type="term" value="F:manganese ion binding"/>
    <property type="evidence" value="ECO:0007669"/>
    <property type="project" value="InterPro"/>
</dbReference>
<dbReference type="Pfam" id="PF19567">
    <property type="entry name" value="CpsB_CapC"/>
    <property type="match status" value="1"/>
</dbReference>
<dbReference type="InterPro" id="IPR016667">
    <property type="entry name" value="Caps_polysacc_synth_CpsB/CapC"/>
</dbReference>
<dbReference type="PANTHER" id="PTHR39181">
    <property type="entry name" value="TYROSINE-PROTEIN PHOSPHATASE YWQE"/>
    <property type="match status" value="1"/>
</dbReference>
<comment type="catalytic activity">
    <reaction evidence="4">
        <text>O-phospho-L-tyrosyl-[protein] + H2O = L-tyrosyl-[protein] + phosphate</text>
        <dbReference type="Rhea" id="RHEA:10684"/>
        <dbReference type="Rhea" id="RHEA-COMP:10136"/>
        <dbReference type="Rhea" id="RHEA-COMP:20101"/>
        <dbReference type="ChEBI" id="CHEBI:15377"/>
        <dbReference type="ChEBI" id="CHEBI:43474"/>
        <dbReference type="ChEBI" id="CHEBI:46858"/>
        <dbReference type="ChEBI" id="CHEBI:61978"/>
        <dbReference type="EC" id="3.1.3.48"/>
    </reaction>
</comment>
<evidence type="ECO:0000256" key="2">
    <source>
        <dbReference type="ARBA" id="ARBA00013064"/>
    </source>
</evidence>
<dbReference type="SUPFAM" id="SSF89550">
    <property type="entry name" value="PHP domain-like"/>
    <property type="match status" value="1"/>
</dbReference>
<accession>A0A369CGB0</accession>
<keyword evidence="6" id="KW-1185">Reference proteome</keyword>
<dbReference type="InterPro" id="IPR016195">
    <property type="entry name" value="Pol/histidinol_Pase-like"/>
</dbReference>
<dbReference type="EC" id="3.1.3.48" evidence="2"/>
<protein>
    <recommendedName>
        <fullName evidence="2">protein-tyrosine-phosphatase</fullName>
        <ecNumber evidence="2">3.1.3.48</ecNumber>
    </recommendedName>
</protein>
<proteinExistence type="inferred from homology"/>
<dbReference type="AlphaFoldDB" id="A0A369CGB0"/>
<evidence type="ECO:0000256" key="4">
    <source>
        <dbReference type="ARBA" id="ARBA00051722"/>
    </source>
</evidence>
<dbReference type="RefSeq" id="WP_114279082.1">
    <property type="nucleotide sequence ID" value="NZ_QPJY01000002.1"/>
</dbReference>
<sequence length="239" mass="26227">MIDLHCHLLPGIDDGPVTLDEALALARTAVANGIRKSVVTPHIQPGMYDNERENIAVSVESFRKAVNEAGIPLEIGMAAEVRIGAEILGMVAEERIPYLGSWQGQKVLLLELPHSHIPPGSDKLVKWLLDRGIRPMIAHPERNKDIIRDFNRIAPFVQLGCLFQITAGSVAGDFGPYARERAEQFLHNGWVTILASDAHNLGARPPRLDHGRDAAARIVGEKAAWGMVREVPEKIIEAT</sequence>
<reference evidence="5 6" key="1">
    <citation type="submission" date="2018-07" db="EMBL/GenBank/DDBJ databases">
        <title>Genomic Encyclopedia of Type Strains, Phase IV (KMG-IV): sequencing the most valuable type-strain genomes for metagenomic binning, comparative biology and taxonomic classification.</title>
        <authorList>
            <person name="Goeker M."/>
        </authorList>
    </citation>
    <scope>NUCLEOTIDE SEQUENCE [LARGE SCALE GENOMIC DNA]</scope>
    <source>
        <strain evidence="5 6">DSM 26407</strain>
    </source>
</reference>
<evidence type="ECO:0000256" key="1">
    <source>
        <dbReference type="ARBA" id="ARBA00005750"/>
    </source>
</evidence>
<evidence type="ECO:0000313" key="6">
    <source>
        <dbReference type="Proteomes" id="UP000252707"/>
    </source>
</evidence>
<evidence type="ECO:0000313" key="5">
    <source>
        <dbReference type="EMBL" id="RCX32278.1"/>
    </source>
</evidence>
<dbReference type="Proteomes" id="UP000252707">
    <property type="component" value="Unassembled WGS sequence"/>
</dbReference>
<dbReference type="PANTHER" id="PTHR39181:SF1">
    <property type="entry name" value="TYROSINE-PROTEIN PHOSPHATASE YWQE"/>
    <property type="match status" value="1"/>
</dbReference>